<organism evidence="1">
    <name type="scientific">Drosophila melanogaster</name>
    <name type="common">Fruit fly</name>
    <dbReference type="NCBI Taxonomy" id="7227"/>
    <lineage>
        <taxon>Eukaryota</taxon>
        <taxon>Metazoa</taxon>
        <taxon>Ecdysozoa</taxon>
        <taxon>Arthropoda</taxon>
        <taxon>Hexapoda</taxon>
        <taxon>Insecta</taxon>
        <taxon>Pterygota</taxon>
        <taxon>Neoptera</taxon>
        <taxon>Endopterygota</taxon>
        <taxon>Diptera</taxon>
        <taxon>Brachycera</taxon>
        <taxon>Muscomorpha</taxon>
        <taxon>Ephydroidea</taxon>
        <taxon>Drosophilidae</taxon>
        <taxon>Drosophila</taxon>
        <taxon>Sophophora</taxon>
    </lineage>
</organism>
<proteinExistence type="predicted"/>
<name>Q6IJN3_DROME</name>
<accession>Q6IJN3</accession>
<protein>
    <submittedName>
        <fullName evidence="1">HDC14581</fullName>
    </submittedName>
</protein>
<gene>
    <name evidence="1" type="ORF">HDC14581</name>
</gene>
<reference evidence="1" key="1">
    <citation type="journal article" date="2003" name="Genome Biol.">
        <title>An integrated gene annotation and transcriptional profiling approach towards the full gene content of the Drosophila genome.</title>
        <authorList>
            <person name="Hild M."/>
            <person name="Beckmann B."/>
            <person name="Haas S.A."/>
            <person name="Koch B."/>
            <person name="Solovyev V."/>
            <person name="Busold C."/>
            <person name="Fellenberg K."/>
            <person name="Boutros M."/>
            <person name="Vingron M."/>
            <person name="Sauer F."/>
            <person name="Hoheisel J.D."/>
            <person name="Paro R."/>
        </authorList>
    </citation>
    <scope>NUCLEOTIDE SEQUENCE</scope>
</reference>
<evidence type="ECO:0000313" key="1">
    <source>
        <dbReference type="EMBL" id="DAA04189.1"/>
    </source>
</evidence>
<sequence>MVGASSADGPGWSVMVWTRNGNMQIFLVSACICKSWSIGAVGLLGKSGPHQLNDSSNGAIVDCFH</sequence>
<dbReference type="AlphaFoldDB" id="Q6IJN3"/>
<dbReference type="EMBL" id="BK002683">
    <property type="protein sequence ID" value="DAA04189.1"/>
    <property type="molecule type" value="Genomic_DNA"/>
</dbReference>